<name>A0ABQ7C2E7_BRACR</name>
<evidence type="ECO:0000256" key="1">
    <source>
        <dbReference type="SAM" id="SignalP"/>
    </source>
</evidence>
<reference evidence="2 3" key="1">
    <citation type="journal article" date="2020" name="BMC Genomics">
        <title>Intraspecific diversification of the crop wild relative Brassica cretica Lam. using demographic model selection.</title>
        <authorList>
            <person name="Kioukis A."/>
            <person name="Michalopoulou V.A."/>
            <person name="Briers L."/>
            <person name="Pirintsos S."/>
            <person name="Studholme D.J."/>
            <person name="Pavlidis P."/>
            <person name="Sarris P.F."/>
        </authorList>
    </citation>
    <scope>NUCLEOTIDE SEQUENCE [LARGE SCALE GENOMIC DNA]</scope>
    <source>
        <strain evidence="3">cv. PFS-1207/04</strain>
    </source>
</reference>
<accession>A0ABQ7C2E7</accession>
<keyword evidence="1" id="KW-0732">Signal</keyword>
<feature type="chain" id="PRO_5047440630" description="Secreted protein" evidence="1">
    <location>
        <begin position="21"/>
        <end position="79"/>
    </location>
</feature>
<dbReference type="EMBL" id="QGKV02000832">
    <property type="protein sequence ID" value="KAF3546144.1"/>
    <property type="molecule type" value="Genomic_DNA"/>
</dbReference>
<keyword evidence="3" id="KW-1185">Reference proteome</keyword>
<proteinExistence type="predicted"/>
<evidence type="ECO:0000313" key="2">
    <source>
        <dbReference type="EMBL" id="KAF3546144.1"/>
    </source>
</evidence>
<gene>
    <name evidence="2" type="ORF">DY000_02008760</name>
</gene>
<evidence type="ECO:0000313" key="3">
    <source>
        <dbReference type="Proteomes" id="UP000266723"/>
    </source>
</evidence>
<sequence>MSISCLTCVVKAIVAGSVCSSTCRGFRSSYGSSSCLFSVWFQQRYKWWCDDGVVVCDEQNMSIILQKLQGSLHLSISQA</sequence>
<feature type="signal peptide" evidence="1">
    <location>
        <begin position="1"/>
        <end position="20"/>
    </location>
</feature>
<organism evidence="2 3">
    <name type="scientific">Brassica cretica</name>
    <name type="common">Mustard</name>
    <dbReference type="NCBI Taxonomy" id="69181"/>
    <lineage>
        <taxon>Eukaryota</taxon>
        <taxon>Viridiplantae</taxon>
        <taxon>Streptophyta</taxon>
        <taxon>Embryophyta</taxon>
        <taxon>Tracheophyta</taxon>
        <taxon>Spermatophyta</taxon>
        <taxon>Magnoliopsida</taxon>
        <taxon>eudicotyledons</taxon>
        <taxon>Gunneridae</taxon>
        <taxon>Pentapetalae</taxon>
        <taxon>rosids</taxon>
        <taxon>malvids</taxon>
        <taxon>Brassicales</taxon>
        <taxon>Brassicaceae</taxon>
        <taxon>Brassiceae</taxon>
        <taxon>Brassica</taxon>
    </lineage>
</organism>
<comment type="caution">
    <text evidence="2">The sequence shown here is derived from an EMBL/GenBank/DDBJ whole genome shotgun (WGS) entry which is preliminary data.</text>
</comment>
<dbReference type="Proteomes" id="UP000266723">
    <property type="component" value="Unassembled WGS sequence"/>
</dbReference>
<protein>
    <recommendedName>
        <fullName evidence="4">Secreted protein</fullName>
    </recommendedName>
</protein>
<evidence type="ECO:0008006" key="4">
    <source>
        <dbReference type="Google" id="ProtNLM"/>
    </source>
</evidence>